<reference evidence="2" key="1">
    <citation type="submission" date="2017-05" db="EMBL/GenBank/DDBJ databases">
        <authorList>
            <person name="Rodrigo-Torres L."/>
            <person name="Arahal R. D."/>
            <person name="Lucena T."/>
        </authorList>
    </citation>
    <scope>NUCLEOTIDE SEQUENCE [LARGE SCALE GENOMIC DNA]</scope>
    <source>
        <strain evidence="2">CECT 8868</strain>
    </source>
</reference>
<dbReference type="AlphaFoldDB" id="A0A238KAH7"/>
<dbReference type="Proteomes" id="UP000203464">
    <property type="component" value="Unassembled WGS sequence"/>
</dbReference>
<dbReference type="EMBL" id="FXYD01000003">
    <property type="protein sequence ID" value="SMX39868.1"/>
    <property type="molecule type" value="Genomic_DNA"/>
</dbReference>
<dbReference type="InterPro" id="IPR012863">
    <property type="entry name" value="DUF1636"/>
</dbReference>
<keyword evidence="2" id="KW-1185">Reference proteome</keyword>
<evidence type="ECO:0000313" key="2">
    <source>
        <dbReference type="Proteomes" id="UP000203464"/>
    </source>
</evidence>
<dbReference type="OrthoDB" id="8364077at2"/>
<protein>
    <recommendedName>
        <fullName evidence="3">Metal-binding protein</fullName>
    </recommendedName>
</protein>
<evidence type="ECO:0008006" key="3">
    <source>
        <dbReference type="Google" id="ProtNLM"/>
    </source>
</evidence>
<evidence type="ECO:0000313" key="1">
    <source>
        <dbReference type="EMBL" id="SMX39868.1"/>
    </source>
</evidence>
<dbReference type="RefSeq" id="WP_093996558.1">
    <property type="nucleotide sequence ID" value="NZ_FXYD01000003.1"/>
</dbReference>
<proteinExistence type="predicted"/>
<accession>A0A238KAH7</accession>
<gene>
    <name evidence="1" type="ORF">OCA8868_02173</name>
</gene>
<name>A0A238KAH7_9RHOB</name>
<organism evidence="1 2">
    <name type="scientific">Octadecabacter ascidiaceicola</name>
    <dbReference type="NCBI Taxonomy" id="1655543"/>
    <lineage>
        <taxon>Bacteria</taxon>
        <taxon>Pseudomonadati</taxon>
        <taxon>Pseudomonadota</taxon>
        <taxon>Alphaproteobacteria</taxon>
        <taxon>Rhodobacterales</taxon>
        <taxon>Roseobacteraceae</taxon>
        <taxon>Octadecabacter</taxon>
    </lineage>
</organism>
<dbReference type="Pfam" id="PF07845">
    <property type="entry name" value="DUF1636"/>
    <property type="match status" value="1"/>
</dbReference>
<sequence length="106" mass="11142">MTADITSKGDRFIVCTGCSGGADLARALQGRVPVETTDCMNVCDKPISLAVRAEGKAAYLFTGVDPDAPEDIEAFAKLYADSSDGQIMDARPAGNLRFCLVGRIPA</sequence>